<dbReference type="EMBL" id="CAJNOT010005611">
    <property type="protein sequence ID" value="CAF1470308.1"/>
    <property type="molecule type" value="Genomic_DNA"/>
</dbReference>
<dbReference type="PROSITE" id="PS50208">
    <property type="entry name" value="CASPASE_P20"/>
    <property type="match status" value="1"/>
</dbReference>
<evidence type="ECO:0000313" key="2">
    <source>
        <dbReference type="EMBL" id="CAF1470308.1"/>
    </source>
</evidence>
<sequence>MATKPSDGSNKGQRKLALVIGIGKYENVDPLSNPENDAKDISSTLQKIGFTVETALHLNRVEMKRALVEFEESIQPGDMVLFYFAGHGTQWEDQNYLLPKDIPDEHSVNLNRSAINAQDILNDLGDRNPFVIIFLLDCCRKYHLRNPTLDERNPNSSDSESADFKPMHKAGSLIAFACAPGTVAIEGKGQRNGLFTKHLLQHITIPNEDIQLILRDVRRKVVEESKSRQIPFLSDGLLQRNIYLCDQPRGK</sequence>
<dbReference type="GO" id="GO:0006508">
    <property type="term" value="P:proteolysis"/>
    <property type="evidence" value="ECO:0007669"/>
    <property type="project" value="InterPro"/>
</dbReference>
<dbReference type="Gene3D" id="3.40.50.1460">
    <property type="match status" value="1"/>
</dbReference>
<dbReference type="InterPro" id="IPR052039">
    <property type="entry name" value="Caspase-related_regulators"/>
</dbReference>
<dbReference type="Pfam" id="PF00656">
    <property type="entry name" value="Peptidase_C14"/>
    <property type="match status" value="1"/>
</dbReference>
<dbReference type="GO" id="GO:0004197">
    <property type="term" value="F:cysteine-type endopeptidase activity"/>
    <property type="evidence" value="ECO:0007669"/>
    <property type="project" value="InterPro"/>
</dbReference>
<dbReference type="SUPFAM" id="SSF52129">
    <property type="entry name" value="Caspase-like"/>
    <property type="match status" value="1"/>
</dbReference>
<proteinExistence type="predicted"/>
<evidence type="ECO:0000313" key="3">
    <source>
        <dbReference type="Proteomes" id="UP000663864"/>
    </source>
</evidence>
<gene>
    <name evidence="2" type="ORF">ZHD862_LOCUS36100</name>
</gene>
<comment type="caution">
    <text evidence="2">The sequence shown here is derived from an EMBL/GenBank/DDBJ whole genome shotgun (WGS) entry which is preliminary data.</text>
</comment>
<organism evidence="2 3">
    <name type="scientific">Rotaria sordida</name>
    <dbReference type="NCBI Taxonomy" id="392033"/>
    <lineage>
        <taxon>Eukaryota</taxon>
        <taxon>Metazoa</taxon>
        <taxon>Spiralia</taxon>
        <taxon>Gnathifera</taxon>
        <taxon>Rotifera</taxon>
        <taxon>Eurotatoria</taxon>
        <taxon>Bdelloidea</taxon>
        <taxon>Philodinida</taxon>
        <taxon>Philodinidae</taxon>
        <taxon>Rotaria</taxon>
    </lineage>
</organism>
<dbReference type="AlphaFoldDB" id="A0A815R0E9"/>
<name>A0A815R0E9_9BILA</name>
<dbReference type="InterPro" id="IPR029030">
    <property type="entry name" value="Caspase-like_dom_sf"/>
</dbReference>
<dbReference type="InterPro" id="IPR011600">
    <property type="entry name" value="Pept_C14_caspase"/>
</dbReference>
<feature type="domain" description="Caspase family p20" evidence="1">
    <location>
        <begin position="13"/>
        <end position="90"/>
    </location>
</feature>
<dbReference type="PANTHER" id="PTHR22576:SF37">
    <property type="entry name" value="MUCOSA-ASSOCIATED LYMPHOID TISSUE LYMPHOMA TRANSLOCATION PROTEIN 1"/>
    <property type="match status" value="1"/>
</dbReference>
<protein>
    <recommendedName>
        <fullName evidence="1">Caspase family p20 domain-containing protein</fullName>
    </recommendedName>
</protein>
<dbReference type="InterPro" id="IPR001309">
    <property type="entry name" value="Pept_C14_p20"/>
</dbReference>
<dbReference type="Proteomes" id="UP000663864">
    <property type="component" value="Unassembled WGS sequence"/>
</dbReference>
<evidence type="ECO:0000259" key="1">
    <source>
        <dbReference type="PROSITE" id="PS50208"/>
    </source>
</evidence>
<accession>A0A815R0E9</accession>
<reference evidence="2" key="1">
    <citation type="submission" date="2021-02" db="EMBL/GenBank/DDBJ databases">
        <authorList>
            <person name="Nowell W R."/>
        </authorList>
    </citation>
    <scope>NUCLEOTIDE SEQUENCE</scope>
</reference>
<dbReference type="PANTHER" id="PTHR22576">
    <property type="entry name" value="MUCOSA ASSOCIATED LYMPHOID TISSUE LYMPHOMA TRANSLOCATION PROTEIN 1/PARACASPASE"/>
    <property type="match status" value="1"/>
</dbReference>